<reference evidence="2" key="4">
    <citation type="submission" date="2019-03" db="UniProtKB">
        <authorList>
            <consortium name="EnsemblPlants"/>
        </authorList>
    </citation>
    <scope>IDENTIFICATION</scope>
</reference>
<dbReference type="AlphaFoldDB" id="A0A453CDN0"/>
<reference evidence="3" key="2">
    <citation type="journal article" date="2017" name="Nat. Plants">
        <title>The Aegilops tauschii genome reveals multiple impacts of transposons.</title>
        <authorList>
            <person name="Zhao G."/>
            <person name="Zou C."/>
            <person name="Li K."/>
            <person name="Wang K."/>
            <person name="Li T."/>
            <person name="Gao L."/>
            <person name="Zhang X."/>
            <person name="Wang H."/>
            <person name="Yang Z."/>
            <person name="Liu X."/>
            <person name="Jiang W."/>
            <person name="Mao L."/>
            <person name="Kong X."/>
            <person name="Jiao Y."/>
            <person name="Jia J."/>
        </authorList>
    </citation>
    <scope>NUCLEOTIDE SEQUENCE [LARGE SCALE GENOMIC DNA]</scope>
    <source>
        <strain evidence="3">cv. AL8/78</strain>
    </source>
</reference>
<sequence>TPLPPLFSLYSAAAHLHIAHSLLLARGGSESAPERSLPGGGTGRGRSAAENA</sequence>
<reference evidence="2" key="3">
    <citation type="journal article" date="2017" name="Nature">
        <title>Genome sequence of the progenitor of the wheat D genome Aegilops tauschii.</title>
        <authorList>
            <person name="Luo M.C."/>
            <person name="Gu Y.Q."/>
            <person name="Puiu D."/>
            <person name="Wang H."/>
            <person name="Twardziok S.O."/>
            <person name="Deal K.R."/>
            <person name="Huo N."/>
            <person name="Zhu T."/>
            <person name="Wang L."/>
            <person name="Wang Y."/>
            <person name="McGuire P.E."/>
            <person name="Liu S."/>
            <person name="Long H."/>
            <person name="Ramasamy R.K."/>
            <person name="Rodriguez J.C."/>
            <person name="Van S.L."/>
            <person name="Yuan L."/>
            <person name="Wang Z."/>
            <person name="Xia Z."/>
            <person name="Xiao L."/>
            <person name="Anderson O.D."/>
            <person name="Ouyang S."/>
            <person name="Liang Y."/>
            <person name="Zimin A.V."/>
            <person name="Pertea G."/>
            <person name="Qi P."/>
            <person name="Bennetzen J.L."/>
            <person name="Dai X."/>
            <person name="Dawson M.W."/>
            <person name="Muller H.G."/>
            <person name="Kugler K."/>
            <person name="Rivarola-Duarte L."/>
            <person name="Spannagl M."/>
            <person name="Mayer K.F.X."/>
            <person name="Lu F.H."/>
            <person name="Bevan M.W."/>
            <person name="Leroy P."/>
            <person name="Li P."/>
            <person name="You F.M."/>
            <person name="Sun Q."/>
            <person name="Liu Z."/>
            <person name="Lyons E."/>
            <person name="Wicker T."/>
            <person name="Salzberg S.L."/>
            <person name="Devos K.M."/>
            <person name="Dvorak J."/>
        </authorList>
    </citation>
    <scope>NUCLEOTIDE SEQUENCE [LARGE SCALE GENOMIC DNA]</scope>
    <source>
        <strain evidence="2">cv. AL8/78</strain>
    </source>
</reference>
<dbReference type="EnsemblPlants" id="AET2Gv20811500.4">
    <property type="protein sequence ID" value="AET2Gv20811500.4"/>
    <property type="gene ID" value="AET2Gv20811500"/>
</dbReference>
<accession>A0A453CDN0</accession>
<proteinExistence type="predicted"/>
<evidence type="ECO:0000256" key="1">
    <source>
        <dbReference type="SAM" id="MobiDB-lite"/>
    </source>
</evidence>
<feature type="region of interest" description="Disordered" evidence="1">
    <location>
        <begin position="27"/>
        <end position="52"/>
    </location>
</feature>
<dbReference type="Proteomes" id="UP000015105">
    <property type="component" value="Chromosome 2D"/>
</dbReference>
<evidence type="ECO:0000313" key="3">
    <source>
        <dbReference type="Proteomes" id="UP000015105"/>
    </source>
</evidence>
<keyword evidence="3" id="KW-1185">Reference proteome</keyword>
<name>A0A453CDN0_AEGTS</name>
<reference evidence="3" key="1">
    <citation type="journal article" date="2014" name="Science">
        <title>Ancient hybridizations among the ancestral genomes of bread wheat.</title>
        <authorList>
            <consortium name="International Wheat Genome Sequencing Consortium,"/>
            <person name="Marcussen T."/>
            <person name="Sandve S.R."/>
            <person name="Heier L."/>
            <person name="Spannagl M."/>
            <person name="Pfeifer M."/>
            <person name="Jakobsen K.S."/>
            <person name="Wulff B.B."/>
            <person name="Steuernagel B."/>
            <person name="Mayer K.F."/>
            <person name="Olsen O.A."/>
        </authorList>
    </citation>
    <scope>NUCLEOTIDE SEQUENCE [LARGE SCALE GENOMIC DNA]</scope>
    <source>
        <strain evidence="3">cv. AL8/78</strain>
    </source>
</reference>
<organism evidence="2 3">
    <name type="scientific">Aegilops tauschii subsp. strangulata</name>
    <name type="common">Goatgrass</name>
    <dbReference type="NCBI Taxonomy" id="200361"/>
    <lineage>
        <taxon>Eukaryota</taxon>
        <taxon>Viridiplantae</taxon>
        <taxon>Streptophyta</taxon>
        <taxon>Embryophyta</taxon>
        <taxon>Tracheophyta</taxon>
        <taxon>Spermatophyta</taxon>
        <taxon>Magnoliopsida</taxon>
        <taxon>Liliopsida</taxon>
        <taxon>Poales</taxon>
        <taxon>Poaceae</taxon>
        <taxon>BOP clade</taxon>
        <taxon>Pooideae</taxon>
        <taxon>Triticodae</taxon>
        <taxon>Triticeae</taxon>
        <taxon>Triticinae</taxon>
        <taxon>Aegilops</taxon>
    </lineage>
</organism>
<reference evidence="2" key="5">
    <citation type="journal article" date="2021" name="G3 (Bethesda)">
        <title>Aegilops tauschii genome assembly Aet v5.0 features greater sequence contiguity and improved annotation.</title>
        <authorList>
            <person name="Wang L."/>
            <person name="Zhu T."/>
            <person name="Rodriguez J.C."/>
            <person name="Deal K.R."/>
            <person name="Dubcovsky J."/>
            <person name="McGuire P.E."/>
            <person name="Lux T."/>
            <person name="Spannagl M."/>
            <person name="Mayer K.F.X."/>
            <person name="Baldrich P."/>
            <person name="Meyers B.C."/>
            <person name="Huo N."/>
            <person name="Gu Y.Q."/>
            <person name="Zhou H."/>
            <person name="Devos K.M."/>
            <person name="Bennetzen J.L."/>
            <person name="Unver T."/>
            <person name="Budak H."/>
            <person name="Gulick P.J."/>
            <person name="Galiba G."/>
            <person name="Kalapos B."/>
            <person name="Nelson D.R."/>
            <person name="Li P."/>
            <person name="You F.M."/>
            <person name="Luo M.C."/>
            <person name="Dvorak J."/>
        </authorList>
    </citation>
    <scope>NUCLEOTIDE SEQUENCE [LARGE SCALE GENOMIC DNA]</scope>
    <source>
        <strain evidence="2">cv. AL8/78</strain>
    </source>
</reference>
<evidence type="ECO:0000313" key="2">
    <source>
        <dbReference type="EnsemblPlants" id="AET2Gv20811500.4"/>
    </source>
</evidence>
<dbReference type="Gramene" id="AET2Gv20811500.4">
    <property type="protein sequence ID" value="AET2Gv20811500.4"/>
    <property type="gene ID" value="AET2Gv20811500"/>
</dbReference>
<protein>
    <submittedName>
        <fullName evidence="2">Uncharacterized protein</fullName>
    </submittedName>
</protein>